<evidence type="ECO:0000256" key="1">
    <source>
        <dbReference type="SAM" id="MobiDB-lite"/>
    </source>
</evidence>
<proteinExistence type="predicted"/>
<dbReference type="RefSeq" id="WP_073330041.1">
    <property type="nucleotide sequence ID" value="NZ_FQTT01000010.1"/>
</dbReference>
<dbReference type="EMBL" id="FQTT01000010">
    <property type="protein sequence ID" value="SHE25340.1"/>
    <property type="molecule type" value="Genomic_DNA"/>
</dbReference>
<organism evidence="2 3">
    <name type="scientific">Actinomyces glycerinitolerans</name>
    <dbReference type="NCBI Taxonomy" id="1892869"/>
    <lineage>
        <taxon>Bacteria</taxon>
        <taxon>Bacillati</taxon>
        <taxon>Actinomycetota</taxon>
        <taxon>Actinomycetes</taxon>
        <taxon>Actinomycetales</taxon>
        <taxon>Actinomycetaceae</taxon>
        <taxon>Actinomyces</taxon>
    </lineage>
</organism>
<feature type="region of interest" description="Disordered" evidence="1">
    <location>
        <begin position="107"/>
        <end position="137"/>
    </location>
</feature>
<dbReference type="STRING" id="1892869.ACGLYG10_1556"/>
<protein>
    <submittedName>
        <fullName evidence="2">Uncharacterized protein</fullName>
    </submittedName>
</protein>
<evidence type="ECO:0000313" key="2">
    <source>
        <dbReference type="EMBL" id="SHE25340.1"/>
    </source>
</evidence>
<keyword evidence="3" id="KW-1185">Reference proteome</keyword>
<dbReference type="OrthoDB" id="3257671at2"/>
<sequence length="137" mass="14775">MSGTFSVDYDTATSNSAKMATASDEYASPAATSVDSVTVNQSTTTWSTHTQAHSCMRAYTDVLDQLQACIASTQKDLDTLKTNYDAAVTAFTEQDEQSKEDALQTLKKWSENRSEIPDTSRPRGLPGGPAQARPTAE</sequence>
<evidence type="ECO:0000313" key="3">
    <source>
        <dbReference type="Proteomes" id="UP000184291"/>
    </source>
</evidence>
<gene>
    <name evidence="2" type="ORF">ACGLYG10_1556</name>
</gene>
<feature type="compositionally biased region" description="Basic and acidic residues" evidence="1">
    <location>
        <begin position="107"/>
        <end position="121"/>
    </location>
</feature>
<name>A0A1M4RZM0_9ACTO</name>
<dbReference type="AlphaFoldDB" id="A0A1M4RZM0"/>
<reference evidence="3" key="1">
    <citation type="submission" date="2016-09" db="EMBL/GenBank/DDBJ databases">
        <authorList>
            <person name="Strepis N."/>
        </authorList>
    </citation>
    <scope>NUCLEOTIDE SEQUENCE [LARGE SCALE GENOMIC DNA]</scope>
</reference>
<accession>A0A1M4RZM0</accession>
<dbReference type="Proteomes" id="UP000184291">
    <property type="component" value="Unassembled WGS sequence"/>
</dbReference>